<accession>A0A9D2G3A4</accession>
<dbReference type="EMBL" id="DXBB01000035">
    <property type="protein sequence ID" value="HIZ72304.1"/>
    <property type="molecule type" value="Genomic_DNA"/>
</dbReference>
<name>A0A9D2G3A4_9FIRM</name>
<reference evidence="1" key="2">
    <citation type="submission" date="2021-04" db="EMBL/GenBank/DDBJ databases">
        <authorList>
            <person name="Gilroy R."/>
        </authorList>
    </citation>
    <scope>NUCLEOTIDE SEQUENCE</scope>
    <source>
        <strain evidence="1">ChiW7-2402</strain>
    </source>
</reference>
<dbReference type="InterPro" id="IPR009387">
    <property type="entry name" value="HigB-2"/>
</dbReference>
<dbReference type="Pfam" id="PF06296">
    <property type="entry name" value="RelE"/>
    <property type="match status" value="1"/>
</dbReference>
<evidence type="ECO:0000313" key="1">
    <source>
        <dbReference type="EMBL" id="HIZ72304.1"/>
    </source>
</evidence>
<proteinExistence type="predicted"/>
<reference evidence="1" key="1">
    <citation type="journal article" date="2021" name="PeerJ">
        <title>Extensive microbial diversity within the chicken gut microbiome revealed by metagenomics and culture.</title>
        <authorList>
            <person name="Gilroy R."/>
            <person name="Ravi A."/>
            <person name="Getino M."/>
            <person name="Pursley I."/>
            <person name="Horton D.L."/>
            <person name="Alikhan N.F."/>
            <person name="Baker D."/>
            <person name="Gharbi K."/>
            <person name="Hall N."/>
            <person name="Watson M."/>
            <person name="Adriaenssens E.M."/>
            <person name="Foster-Nyarko E."/>
            <person name="Jarju S."/>
            <person name="Secka A."/>
            <person name="Antonio M."/>
            <person name="Oren A."/>
            <person name="Chaudhuri R.R."/>
            <person name="La Ragione R."/>
            <person name="Hildebrand F."/>
            <person name="Pallen M.J."/>
        </authorList>
    </citation>
    <scope>NUCLEOTIDE SEQUENCE</scope>
    <source>
        <strain evidence="1">ChiW7-2402</strain>
    </source>
</reference>
<gene>
    <name evidence="1" type="ORF">H9964_01845</name>
</gene>
<protein>
    <submittedName>
        <fullName evidence="1">Type II toxin-antitoxin system RelE/ParE family toxin</fullName>
    </submittedName>
</protein>
<sequence length="114" mass="13432">MKRSFIELPIFKSRWESLDLNEEDLLRLQIELLADPKVGNVMQGTGGVRKMRFAFEHRGKSGGVRVIYVDFEVYEKIYLLTAYTKNEKENLTKKERSEIKQLIEVLEQQLKDHS</sequence>
<comment type="caution">
    <text evidence="1">The sequence shown here is derived from an EMBL/GenBank/DDBJ whole genome shotgun (WGS) entry which is preliminary data.</text>
</comment>
<organism evidence="1 2">
    <name type="scientific">Candidatus Gallimonas intestinavium</name>
    <dbReference type="NCBI Taxonomy" id="2838603"/>
    <lineage>
        <taxon>Bacteria</taxon>
        <taxon>Bacillati</taxon>
        <taxon>Bacillota</taxon>
        <taxon>Clostridia</taxon>
        <taxon>Candidatus Gallimonas</taxon>
    </lineage>
</organism>
<dbReference type="Proteomes" id="UP000824102">
    <property type="component" value="Unassembled WGS sequence"/>
</dbReference>
<evidence type="ECO:0000313" key="2">
    <source>
        <dbReference type="Proteomes" id="UP000824102"/>
    </source>
</evidence>
<dbReference type="PIRSF" id="PIRSF039032">
    <property type="entry name" value="HigB-2"/>
    <property type="match status" value="1"/>
</dbReference>
<dbReference type="AlphaFoldDB" id="A0A9D2G3A4"/>